<dbReference type="EMBL" id="CAJVPJ010005289">
    <property type="protein sequence ID" value="CAG8660242.1"/>
    <property type="molecule type" value="Genomic_DNA"/>
</dbReference>
<feature type="region of interest" description="Disordered" evidence="1">
    <location>
        <begin position="1"/>
        <end position="66"/>
    </location>
</feature>
<evidence type="ECO:0000313" key="3">
    <source>
        <dbReference type="Proteomes" id="UP000789572"/>
    </source>
</evidence>
<dbReference type="Proteomes" id="UP000789572">
    <property type="component" value="Unassembled WGS sequence"/>
</dbReference>
<evidence type="ECO:0000256" key="1">
    <source>
        <dbReference type="SAM" id="MobiDB-lite"/>
    </source>
</evidence>
<protein>
    <submittedName>
        <fullName evidence="2">8967_t:CDS:1</fullName>
    </submittedName>
</protein>
<organism evidence="2 3">
    <name type="scientific">Paraglomus occultum</name>
    <dbReference type="NCBI Taxonomy" id="144539"/>
    <lineage>
        <taxon>Eukaryota</taxon>
        <taxon>Fungi</taxon>
        <taxon>Fungi incertae sedis</taxon>
        <taxon>Mucoromycota</taxon>
        <taxon>Glomeromycotina</taxon>
        <taxon>Glomeromycetes</taxon>
        <taxon>Paraglomerales</taxon>
        <taxon>Paraglomeraceae</taxon>
        <taxon>Paraglomus</taxon>
    </lineage>
</organism>
<gene>
    <name evidence="2" type="ORF">POCULU_LOCUS10420</name>
</gene>
<accession>A0A9N9H6E3</accession>
<name>A0A9N9H6E3_9GLOM</name>
<sequence>KSKQVKSAGKESEEPTTRQLATPPSHIEPTSPPSPATLTSDNSAAETSPSKEKKKPSRRQPSRRRG</sequence>
<dbReference type="AlphaFoldDB" id="A0A9N9H6E3"/>
<comment type="caution">
    <text evidence="2">The sequence shown here is derived from an EMBL/GenBank/DDBJ whole genome shotgun (WGS) entry which is preliminary data.</text>
</comment>
<reference evidence="2" key="1">
    <citation type="submission" date="2021-06" db="EMBL/GenBank/DDBJ databases">
        <authorList>
            <person name="Kallberg Y."/>
            <person name="Tangrot J."/>
            <person name="Rosling A."/>
        </authorList>
    </citation>
    <scope>NUCLEOTIDE SEQUENCE</scope>
    <source>
        <strain evidence="2">IA702</strain>
    </source>
</reference>
<proteinExistence type="predicted"/>
<feature type="non-terminal residue" evidence="2">
    <location>
        <position position="1"/>
    </location>
</feature>
<keyword evidence="3" id="KW-1185">Reference proteome</keyword>
<evidence type="ECO:0000313" key="2">
    <source>
        <dbReference type="EMBL" id="CAG8660242.1"/>
    </source>
</evidence>
<feature type="compositionally biased region" description="Basic residues" evidence="1">
    <location>
        <begin position="52"/>
        <end position="66"/>
    </location>
</feature>